<name>A0AAU8TNI9_9BURK</name>
<dbReference type="RefSeq" id="WP_052719819.1">
    <property type="nucleotide sequence ID" value="NZ_CP010027.1"/>
</dbReference>
<proteinExistence type="predicted"/>
<dbReference type="KEGG" id="bfn:OI25_4880"/>
<dbReference type="Gene3D" id="3.40.50.10320">
    <property type="entry name" value="LmbE-like"/>
    <property type="match status" value="1"/>
</dbReference>
<dbReference type="GeneID" id="66518746"/>
<evidence type="ECO:0000313" key="1">
    <source>
        <dbReference type="EMBL" id="AJZ62860.1"/>
    </source>
</evidence>
<dbReference type="SUPFAM" id="SSF102588">
    <property type="entry name" value="LmbE-like"/>
    <property type="match status" value="1"/>
</dbReference>
<dbReference type="EMBL" id="CP010027">
    <property type="protein sequence ID" value="AJZ62860.1"/>
    <property type="molecule type" value="Genomic_DNA"/>
</dbReference>
<dbReference type="InterPro" id="IPR003737">
    <property type="entry name" value="GlcNAc_PI_deacetylase-related"/>
</dbReference>
<evidence type="ECO:0000313" key="2">
    <source>
        <dbReference type="Proteomes" id="UP000032614"/>
    </source>
</evidence>
<sequence>MTLHERLLVISPHLDDAVLSCGLLLATRPAALVCTVFAGAPSNNMTTDWDQASGFPDAFTAMSTRKTEDVHALALLGAHPIHLPFRDAQYHQSPPLDSLAAALAQTVTKVDPVTVVIPLGLFHSDHKLVADACLAMLRGIPAPSMYVYEDVPYRRIPGVVQSRLGELARRGYAATPEENLGAQADARHRQMKQAAIGAYESQLRAFGPDGRAGLVAPERYWQLRDKGRTAGMGEWRSNAI</sequence>
<protein>
    <submittedName>
        <fullName evidence="1">GlcNAc-PI de-N-acetylase family protein</fullName>
    </submittedName>
</protein>
<reference evidence="1 2" key="1">
    <citation type="journal article" date="2015" name="Genome Announc.">
        <title>Complete genome sequences for 59 burkholderia isolates, both pathogenic and near neighbor.</title>
        <authorList>
            <person name="Johnson S.L."/>
            <person name="Bishop-Lilly K.A."/>
            <person name="Ladner J.T."/>
            <person name="Daligault H.E."/>
            <person name="Davenport K.W."/>
            <person name="Jaissle J."/>
            <person name="Frey K.G."/>
            <person name="Koroleva G.I."/>
            <person name="Bruce D.C."/>
            <person name="Coyne S.R."/>
            <person name="Broomall S.M."/>
            <person name="Li P.E."/>
            <person name="Teshima H."/>
            <person name="Gibbons H.S."/>
            <person name="Palacios G.F."/>
            <person name="Rosenzweig C.N."/>
            <person name="Redden C.L."/>
            <person name="Xu Y."/>
            <person name="Minogue T.D."/>
            <person name="Chain P.S."/>
        </authorList>
    </citation>
    <scope>NUCLEOTIDE SEQUENCE [LARGE SCALE GENOMIC DNA]</scope>
    <source>
        <strain evidence="1 2">ATCC BAA-463</strain>
    </source>
</reference>
<accession>A0AAU8TNI9</accession>
<organism evidence="1 2">
    <name type="scientific">Paraburkholderia fungorum</name>
    <dbReference type="NCBI Taxonomy" id="134537"/>
    <lineage>
        <taxon>Bacteria</taxon>
        <taxon>Pseudomonadati</taxon>
        <taxon>Pseudomonadota</taxon>
        <taxon>Betaproteobacteria</taxon>
        <taxon>Burkholderiales</taxon>
        <taxon>Burkholderiaceae</taxon>
        <taxon>Paraburkholderia</taxon>
    </lineage>
</organism>
<dbReference type="Proteomes" id="UP000032614">
    <property type="component" value="Chromosome 2"/>
</dbReference>
<gene>
    <name evidence="1" type="ORF">OI25_4880</name>
</gene>
<dbReference type="InterPro" id="IPR024078">
    <property type="entry name" value="LmbE-like_dom_sf"/>
</dbReference>
<dbReference type="Pfam" id="PF02585">
    <property type="entry name" value="PIG-L"/>
    <property type="match status" value="1"/>
</dbReference>
<dbReference type="AlphaFoldDB" id="A0AAU8TNI9"/>